<gene>
    <name evidence="7" type="ORF">JM946_10345</name>
</gene>
<organism evidence="7 8">
    <name type="scientific">Steroidobacter gossypii</name>
    <dbReference type="NCBI Taxonomy" id="2805490"/>
    <lineage>
        <taxon>Bacteria</taxon>
        <taxon>Pseudomonadati</taxon>
        <taxon>Pseudomonadota</taxon>
        <taxon>Gammaproteobacteria</taxon>
        <taxon>Steroidobacterales</taxon>
        <taxon>Steroidobacteraceae</taxon>
        <taxon>Steroidobacter</taxon>
    </lineage>
</organism>
<evidence type="ECO:0000256" key="2">
    <source>
        <dbReference type="ARBA" id="ARBA00010740"/>
    </source>
</evidence>
<protein>
    <recommendedName>
        <fullName evidence="3">Large ribosomal RNA subunit accumulation protein YceD</fullName>
    </recommendedName>
    <alternativeName>
        <fullName evidence="5">23S rRNA accumulation protein YceD</fullName>
    </alternativeName>
</protein>
<evidence type="ECO:0000256" key="6">
    <source>
        <dbReference type="SAM" id="MobiDB-lite"/>
    </source>
</evidence>
<keyword evidence="8" id="KW-1185">Reference proteome</keyword>
<evidence type="ECO:0000313" key="7">
    <source>
        <dbReference type="EMBL" id="MBM0105153.1"/>
    </source>
</evidence>
<evidence type="ECO:0000256" key="3">
    <source>
        <dbReference type="ARBA" id="ARBA00015716"/>
    </source>
</evidence>
<sequence>MPRPPAVHADKIVDAEVCARAGSTIARRFSAAELPRLREAGGHDGSAIEAQFQFSQFDGRPAVAGELHGVAVLTCQRCMRPVAVDIDDTFQVLLVDEERSDEPGGFEPVVVKASRLDLGWLAEEQVLLALPLVPMHENVDCAAAVATDEAAATPAAADEHESDPEAGTTHHPFQNLRDLLRKQ</sequence>
<keyword evidence="4" id="KW-0690">Ribosome biogenesis</keyword>
<evidence type="ECO:0000313" key="8">
    <source>
        <dbReference type="Proteomes" id="UP000661077"/>
    </source>
</evidence>
<dbReference type="RefSeq" id="WP_203167214.1">
    <property type="nucleotide sequence ID" value="NZ_JAEVLS010000002.1"/>
</dbReference>
<evidence type="ECO:0000256" key="4">
    <source>
        <dbReference type="ARBA" id="ARBA00022517"/>
    </source>
</evidence>
<name>A0ABS1WW21_9GAMM</name>
<proteinExistence type="inferred from homology"/>
<feature type="region of interest" description="Disordered" evidence="6">
    <location>
        <begin position="150"/>
        <end position="183"/>
    </location>
</feature>
<accession>A0ABS1WW21</accession>
<comment type="function">
    <text evidence="1">Plays a role in synthesis, processing and/or stability of 23S rRNA.</text>
</comment>
<dbReference type="InterPro" id="IPR039255">
    <property type="entry name" value="YceD_bac"/>
</dbReference>
<dbReference type="EMBL" id="JAEVLS010000002">
    <property type="protein sequence ID" value="MBM0105153.1"/>
    <property type="molecule type" value="Genomic_DNA"/>
</dbReference>
<dbReference type="PANTHER" id="PTHR38099:SF1">
    <property type="entry name" value="LARGE RIBOSOMAL RNA SUBUNIT ACCUMULATION PROTEIN YCED"/>
    <property type="match status" value="1"/>
</dbReference>
<comment type="caution">
    <text evidence="7">The sequence shown here is derived from an EMBL/GenBank/DDBJ whole genome shotgun (WGS) entry which is preliminary data.</text>
</comment>
<dbReference type="Pfam" id="PF02620">
    <property type="entry name" value="YceD"/>
    <property type="match status" value="1"/>
</dbReference>
<evidence type="ECO:0000256" key="1">
    <source>
        <dbReference type="ARBA" id="ARBA00002868"/>
    </source>
</evidence>
<evidence type="ECO:0000256" key="5">
    <source>
        <dbReference type="ARBA" id="ARBA00031841"/>
    </source>
</evidence>
<dbReference type="InterPro" id="IPR003772">
    <property type="entry name" value="YceD"/>
</dbReference>
<dbReference type="PANTHER" id="PTHR38099">
    <property type="entry name" value="LARGE RIBOSOMAL RNA SUBUNIT ACCUMULATION PROTEIN YCED"/>
    <property type="match status" value="1"/>
</dbReference>
<dbReference type="Proteomes" id="UP000661077">
    <property type="component" value="Unassembled WGS sequence"/>
</dbReference>
<comment type="similarity">
    <text evidence="2">Belongs to the DUF177 domain family.</text>
</comment>
<reference evidence="7 8" key="1">
    <citation type="journal article" date="2021" name="Int. J. Syst. Evol. Microbiol.">
        <title>Steroidobacter gossypii sp. nov., isolated from soil of cotton cropping field.</title>
        <authorList>
            <person name="Huang R."/>
            <person name="Yang S."/>
            <person name="Zhen C."/>
            <person name="Liu W."/>
        </authorList>
    </citation>
    <scope>NUCLEOTIDE SEQUENCE [LARGE SCALE GENOMIC DNA]</scope>
    <source>
        <strain evidence="7 8">S1-65</strain>
    </source>
</reference>